<dbReference type="Proteomes" id="UP000280825">
    <property type="component" value="Unassembled WGS sequence"/>
</dbReference>
<protein>
    <submittedName>
        <fullName evidence="1">Uncharacterized protein</fullName>
    </submittedName>
</protein>
<proteinExistence type="predicted"/>
<reference evidence="1 2" key="1">
    <citation type="submission" date="2018-12" db="EMBL/GenBank/DDBJ databases">
        <title>Flavobacterium sp. nov., isolated from glacier ice.</title>
        <authorList>
            <person name="Liu Q."/>
            <person name="Xin Y.-H."/>
        </authorList>
    </citation>
    <scope>NUCLEOTIDE SEQUENCE [LARGE SCALE GENOMIC DNA]</scope>
    <source>
        <strain evidence="1 2">RB1N8</strain>
    </source>
</reference>
<keyword evidence="2" id="KW-1185">Reference proteome</keyword>
<name>A0A3S0UZ08_9FLAO</name>
<organism evidence="1 2">
    <name type="scientific">Flavobacterium bomense</name>
    <dbReference type="NCBI Taxonomy" id="2497483"/>
    <lineage>
        <taxon>Bacteria</taxon>
        <taxon>Pseudomonadati</taxon>
        <taxon>Bacteroidota</taxon>
        <taxon>Flavobacteriia</taxon>
        <taxon>Flavobacteriales</taxon>
        <taxon>Flavobacteriaceae</taxon>
        <taxon>Flavobacterium</taxon>
    </lineage>
</organism>
<evidence type="ECO:0000313" key="1">
    <source>
        <dbReference type="EMBL" id="RTZ04883.1"/>
    </source>
</evidence>
<dbReference type="EMBL" id="RYDJ01000007">
    <property type="protein sequence ID" value="RTZ04883.1"/>
    <property type="molecule type" value="Genomic_DNA"/>
</dbReference>
<dbReference type="AlphaFoldDB" id="A0A3S0UZ08"/>
<dbReference type="RefSeq" id="WP_126462322.1">
    <property type="nucleotide sequence ID" value="NZ_RYDJ01000007.1"/>
</dbReference>
<accession>A0A3S0UZ08</accession>
<gene>
    <name evidence="1" type="ORF">EKL98_08050</name>
</gene>
<evidence type="ECO:0000313" key="2">
    <source>
        <dbReference type="Proteomes" id="UP000280825"/>
    </source>
</evidence>
<sequence length="355" mass="40706">MRLSSEMKNLSEDILASFKKRNKENEELVIEVQKTLDGFQKDHQEMSVALNANAVALRVKLEKDEQKRLKDSDISLKKISKENKNMATALRAGLNEGEKNRMKEFVALMKSINNKISEIFTYTDNLLETNETERLKEFASLMKNINTEVSDIFTYTHSLLEKSETDRLEEFSILMKGINGEILRIFTYTHNLLSNGEIARLKEFDVVMKGIQNDVKNLKKAIKALLGDYAKDRGDASASWKKMSEILTQLRNKVVAQPKEVAKKIEKKEVKIETPVKEVKVIQVEVQQKVETKAVIPITLEEKVTDYINNHPQGVRISEMEEPLGETRMKLGFVAKNLLDEGKVQKVENIYFPIK</sequence>
<comment type="caution">
    <text evidence="1">The sequence shown here is derived from an EMBL/GenBank/DDBJ whole genome shotgun (WGS) entry which is preliminary data.</text>
</comment>